<dbReference type="Proteomes" id="UP000190951">
    <property type="component" value="Chromosome"/>
</dbReference>
<evidence type="ECO:0000256" key="2">
    <source>
        <dbReference type="ARBA" id="ARBA00023125"/>
    </source>
</evidence>
<dbReference type="Gene3D" id="1.10.10.10">
    <property type="entry name" value="Winged helix-like DNA-binding domain superfamily/Winged helix DNA-binding domain"/>
    <property type="match status" value="1"/>
</dbReference>
<organism evidence="4 5">
    <name type="scientific">Clostridium felsineum</name>
    <dbReference type="NCBI Taxonomy" id="36839"/>
    <lineage>
        <taxon>Bacteria</taxon>
        <taxon>Bacillati</taxon>
        <taxon>Bacillota</taxon>
        <taxon>Clostridia</taxon>
        <taxon>Eubacteriales</taxon>
        <taxon>Clostridiaceae</taxon>
        <taxon>Clostridium</taxon>
    </lineage>
</organism>
<evidence type="ECO:0000313" key="5">
    <source>
        <dbReference type="Proteomes" id="UP000190951"/>
    </source>
</evidence>
<dbReference type="AlphaFoldDB" id="A0A1S8KX98"/>
<sequence length="209" mass="23669">MSQCVTKPVYQKIAIDIANRIVSGDFSVGMKLHGRSHLAGHYKVSPETIRRAVAILNDTGIVKVEKGNGIIITSLDKCLEFIKKYKDTNSLTSLKAEIEELINSRNELEKRIDSITNELIDYSSRFSKTNPFIPFEFKIYDNLDIVGKKISETKFWQNTGATIIGIRRDGKLILSPGPYSIFKSNDVFIAIGDEGSYYRIKSFIYNDMK</sequence>
<evidence type="ECO:0000313" key="4">
    <source>
        <dbReference type="EMBL" id="URZ12962.1"/>
    </source>
</evidence>
<proteinExistence type="predicted"/>
<keyword evidence="3" id="KW-0804">Transcription</keyword>
<dbReference type="GO" id="GO:0008324">
    <property type="term" value="F:monoatomic cation transmembrane transporter activity"/>
    <property type="evidence" value="ECO:0007669"/>
    <property type="project" value="InterPro"/>
</dbReference>
<dbReference type="STRING" id="84029.CROST_45650"/>
<dbReference type="RefSeq" id="WP_077834203.1">
    <property type="nucleotide sequence ID" value="NZ_CP096983.1"/>
</dbReference>
<dbReference type="InterPro" id="IPR036721">
    <property type="entry name" value="RCK_C_sf"/>
</dbReference>
<dbReference type="InterPro" id="IPR006037">
    <property type="entry name" value="RCK_C"/>
</dbReference>
<dbReference type="SUPFAM" id="SSF116726">
    <property type="entry name" value="TrkA C-terminal domain-like"/>
    <property type="match status" value="1"/>
</dbReference>
<dbReference type="CDD" id="cd07377">
    <property type="entry name" value="WHTH_GntR"/>
    <property type="match status" value="1"/>
</dbReference>
<dbReference type="PANTHER" id="PTHR43537:SF5">
    <property type="entry name" value="UXU OPERON TRANSCRIPTIONAL REGULATOR"/>
    <property type="match status" value="1"/>
</dbReference>
<dbReference type="SUPFAM" id="SSF46785">
    <property type="entry name" value="Winged helix' DNA-binding domain"/>
    <property type="match status" value="1"/>
</dbReference>
<evidence type="ECO:0000256" key="1">
    <source>
        <dbReference type="ARBA" id="ARBA00023015"/>
    </source>
</evidence>
<dbReference type="EMBL" id="CP096983">
    <property type="protein sequence ID" value="URZ12962.1"/>
    <property type="molecule type" value="Genomic_DNA"/>
</dbReference>
<keyword evidence="2" id="KW-0238">DNA-binding</keyword>
<gene>
    <name evidence="4" type="ORF">CROST_037080</name>
</gene>
<name>A0A1S8KX98_9CLOT</name>
<dbReference type="Gene3D" id="3.30.70.1450">
    <property type="entry name" value="Regulator of K+ conductance, C-terminal domain"/>
    <property type="match status" value="1"/>
</dbReference>
<dbReference type="GO" id="GO:0003677">
    <property type="term" value="F:DNA binding"/>
    <property type="evidence" value="ECO:0007669"/>
    <property type="project" value="UniProtKB-KW"/>
</dbReference>
<keyword evidence="5" id="KW-1185">Reference proteome</keyword>
<keyword evidence="1" id="KW-0805">Transcription regulation</keyword>
<protein>
    <submittedName>
        <fullName evidence="4">Uncharacterized protein</fullName>
    </submittedName>
</protein>
<dbReference type="SMART" id="SM00345">
    <property type="entry name" value="HTH_GNTR"/>
    <property type="match status" value="1"/>
</dbReference>
<dbReference type="Pfam" id="PF02080">
    <property type="entry name" value="TrkA_C"/>
    <property type="match status" value="1"/>
</dbReference>
<accession>A0A1S8KX98</accession>
<evidence type="ECO:0000256" key="3">
    <source>
        <dbReference type="ARBA" id="ARBA00023163"/>
    </source>
</evidence>
<dbReference type="PROSITE" id="PS51202">
    <property type="entry name" value="RCK_C"/>
    <property type="match status" value="1"/>
</dbReference>
<dbReference type="GO" id="GO:0003700">
    <property type="term" value="F:DNA-binding transcription factor activity"/>
    <property type="evidence" value="ECO:0007669"/>
    <property type="project" value="InterPro"/>
</dbReference>
<dbReference type="KEGG" id="crw:CROST_037080"/>
<dbReference type="GO" id="GO:0006813">
    <property type="term" value="P:potassium ion transport"/>
    <property type="evidence" value="ECO:0007669"/>
    <property type="project" value="InterPro"/>
</dbReference>
<dbReference type="InterPro" id="IPR000524">
    <property type="entry name" value="Tscrpt_reg_HTH_GntR"/>
</dbReference>
<dbReference type="PROSITE" id="PS50949">
    <property type="entry name" value="HTH_GNTR"/>
    <property type="match status" value="1"/>
</dbReference>
<dbReference type="PANTHER" id="PTHR43537">
    <property type="entry name" value="TRANSCRIPTIONAL REGULATOR, GNTR FAMILY"/>
    <property type="match status" value="1"/>
</dbReference>
<dbReference type="InterPro" id="IPR036388">
    <property type="entry name" value="WH-like_DNA-bd_sf"/>
</dbReference>
<dbReference type="InterPro" id="IPR036390">
    <property type="entry name" value="WH_DNA-bd_sf"/>
</dbReference>
<reference evidence="4 5" key="1">
    <citation type="submission" date="2022-04" db="EMBL/GenBank/DDBJ databases">
        <title>Genome sequence of C. roseum typestrain.</title>
        <authorList>
            <person name="Poehlein A."/>
            <person name="Schoch T."/>
            <person name="Duerre P."/>
            <person name="Daniel R."/>
        </authorList>
    </citation>
    <scope>NUCLEOTIDE SEQUENCE [LARGE SCALE GENOMIC DNA]</scope>
    <source>
        <strain evidence="4 5">DSM 7320</strain>
    </source>
</reference>
<dbReference type="Pfam" id="PF00392">
    <property type="entry name" value="GntR"/>
    <property type="match status" value="1"/>
</dbReference>